<protein>
    <submittedName>
        <fullName evidence="2">Uncharacterized protein</fullName>
    </submittedName>
</protein>
<dbReference type="AlphaFoldDB" id="U6JQL5"/>
<evidence type="ECO:0000313" key="2">
    <source>
        <dbReference type="EMBL" id="CDJ27785.1"/>
    </source>
</evidence>
<keyword evidence="3" id="KW-1185">Reference proteome</keyword>
<organism evidence="2 3">
    <name type="scientific">Eimeria mitis</name>
    <dbReference type="NCBI Taxonomy" id="44415"/>
    <lineage>
        <taxon>Eukaryota</taxon>
        <taxon>Sar</taxon>
        <taxon>Alveolata</taxon>
        <taxon>Apicomplexa</taxon>
        <taxon>Conoidasida</taxon>
        <taxon>Coccidia</taxon>
        <taxon>Eucoccidiorida</taxon>
        <taxon>Eimeriorina</taxon>
        <taxon>Eimeriidae</taxon>
        <taxon>Eimeria</taxon>
    </lineage>
</organism>
<dbReference type="GeneID" id="25378269"/>
<feature type="compositionally biased region" description="Polar residues" evidence="1">
    <location>
        <begin position="126"/>
        <end position="136"/>
    </location>
</feature>
<evidence type="ECO:0000313" key="3">
    <source>
        <dbReference type="Proteomes" id="UP000030744"/>
    </source>
</evidence>
<proteinExistence type="predicted"/>
<feature type="region of interest" description="Disordered" evidence="1">
    <location>
        <begin position="163"/>
        <end position="198"/>
    </location>
</feature>
<feature type="region of interest" description="Disordered" evidence="1">
    <location>
        <begin position="126"/>
        <end position="147"/>
    </location>
</feature>
<dbReference type="VEuPathDB" id="ToxoDB:EMH_0034760"/>
<dbReference type="OrthoDB" id="347961at2759"/>
<name>U6JQL5_9EIME</name>
<dbReference type="Proteomes" id="UP000030744">
    <property type="component" value="Unassembled WGS sequence"/>
</dbReference>
<accession>U6JQL5</accession>
<gene>
    <name evidence="2" type="ORF">EMH_0034760</name>
</gene>
<dbReference type="EMBL" id="HG680209">
    <property type="protein sequence ID" value="CDJ27785.1"/>
    <property type="molecule type" value="Genomic_DNA"/>
</dbReference>
<reference evidence="2" key="1">
    <citation type="submission" date="2013-10" db="EMBL/GenBank/DDBJ databases">
        <title>Genomic analysis of the causative agents of coccidiosis in chickens.</title>
        <authorList>
            <person name="Reid A.J."/>
            <person name="Blake D."/>
            <person name="Billington K."/>
            <person name="Browne H."/>
            <person name="Dunn M."/>
            <person name="Hung S."/>
            <person name="Kawahara F."/>
            <person name="Miranda-Saavedra D."/>
            <person name="Mourier T."/>
            <person name="Nagra H."/>
            <person name="Otto T.D."/>
            <person name="Rawlings N."/>
            <person name="Sanchez A."/>
            <person name="Sanders M."/>
            <person name="Subramaniam C."/>
            <person name="Tay Y."/>
            <person name="Dear P."/>
            <person name="Doerig C."/>
            <person name="Gruber A."/>
            <person name="Parkinson J."/>
            <person name="Shirley M."/>
            <person name="Wan K.L."/>
            <person name="Berriman M."/>
            <person name="Tomley F."/>
            <person name="Pain A."/>
        </authorList>
    </citation>
    <scope>NUCLEOTIDE SEQUENCE [LARGE SCALE GENOMIC DNA]</scope>
    <source>
        <strain evidence="2">Houghton</strain>
    </source>
</reference>
<reference evidence="2" key="2">
    <citation type="submission" date="2013-10" db="EMBL/GenBank/DDBJ databases">
        <authorList>
            <person name="Aslett M."/>
        </authorList>
    </citation>
    <scope>NUCLEOTIDE SEQUENCE [LARGE SCALE GENOMIC DNA]</scope>
    <source>
        <strain evidence="2">Houghton</strain>
    </source>
</reference>
<dbReference type="RefSeq" id="XP_013350363.1">
    <property type="nucleotide sequence ID" value="XM_013494909.1"/>
</dbReference>
<evidence type="ECO:0000256" key="1">
    <source>
        <dbReference type="SAM" id="MobiDB-lite"/>
    </source>
</evidence>
<sequence>MTRNCKRQQKNPKRTSIAVVFLPLCLYFFASSYSSLPVFVAAATPIQQQLQQKGVSPPTPVTYSYQPENAAENTQTRTSILYGLRGVRASQSLCKELQTTEEAEEGYREEPATKDIELPVINQEQSSALQHSTPPASNGDEYEYPSLSNGETRELLLTSADEDSSFLGPTESSISPQTAVSAVHTPETSSLEPPPATHRQLQRFDPAQLGPAAQYAQYLTTFLPGQQQQQQLEQLQQLQQLQQLLSGSGRGGSTPAALKKVQRRAQAAAYANSITSHPLLQGLLRTALTTVAETLQSVSLADVVQSAVPIPPPLIR</sequence>
<feature type="compositionally biased region" description="Polar residues" evidence="1">
    <location>
        <begin position="170"/>
        <end position="191"/>
    </location>
</feature>